<dbReference type="CDD" id="cd09272">
    <property type="entry name" value="RNase_HI_RT_Ty1"/>
    <property type="match status" value="1"/>
</dbReference>
<accession>A0ABR0UA34</accession>
<dbReference type="InterPro" id="IPR013103">
    <property type="entry name" value="RVT_2"/>
</dbReference>
<reference evidence="2 3" key="1">
    <citation type="journal article" date="2021" name="Comput. Struct. Biotechnol. J.">
        <title>De novo genome assembly of the potent medicinal plant Rehmannia glutinosa using nanopore technology.</title>
        <authorList>
            <person name="Ma L."/>
            <person name="Dong C."/>
            <person name="Song C."/>
            <person name="Wang X."/>
            <person name="Zheng X."/>
            <person name="Niu Y."/>
            <person name="Chen S."/>
            <person name="Feng W."/>
        </authorList>
    </citation>
    <scope>NUCLEOTIDE SEQUENCE [LARGE SCALE GENOMIC DNA]</scope>
    <source>
        <strain evidence="2">DH-2019</strain>
    </source>
</reference>
<dbReference type="EMBL" id="JABTTQ020003199">
    <property type="protein sequence ID" value="KAK6119428.1"/>
    <property type="molecule type" value="Genomic_DNA"/>
</dbReference>
<proteinExistence type="predicted"/>
<dbReference type="PANTHER" id="PTHR11439:SF511">
    <property type="match status" value="1"/>
</dbReference>
<keyword evidence="3" id="KW-1185">Reference proteome</keyword>
<evidence type="ECO:0000313" key="2">
    <source>
        <dbReference type="EMBL" id="KAK6119428.1"/>
    </source>
</evidence>
<comment type="caution">
    <text evidence="2">The sequence shown here is derived from an EMBL/GenBank/DDBJ whole genome shotgun (WGS) entry which is preliminary data.</text>
</comment>
<sequence length="417" mass="46867">MLIALATKRPWVLSQLDINNAFLHGFLDEDVYMVPPERYSKASPGQVCHLNRSLYGLKQASRQWNVEFCSKLVEFGFVQSPNDHCLFCKKSADSFLALVVYVDDVLVTGSNLADIDALKSNLHKLFTIKDLGHAKYFLGLEIARSSSGTYLNQRKYILDILKDVGLLGCKPVSTPFPHGLKLKGVFGVPCRSGHLRKTHGCLLYLNLSRPDLTYCIQQLSQFINNPHSTYWDVAVHVLRYLKGCPSKGLFYSSAGSTNFQAYCDADWATCPDTRKSLTGFCVFFGDALVLWKTKKQVTVSKLAEAEYRAMSQTVCELLWLSYIAADLQVQDTLPIPLWRDNQAALYIVANPVFHERTNHLEINCHIVRNQFKAGFVFPQKISSKLQLADVLTKSLGLGDFQFLLAKLGMLDLHSIPT</sequence>
<evidence type="ECO:0000313" key="3">
    <source>
        <dbReference type="Proteomes" id="UP001318860"/>
    </source>
</evidence>
<gene>
    <name evidence="2" type="ORF">DH2020_046828</name>
</gene>
<dbReference type="PANTHER" id="PTHR11439">
    <property type="entry name" value="GAG-POL-RELATED RETROTRANSPOSON"/>
    <property type="match status" value="1"/>
</dbReference>
<dbReference type="InterPro" id="IPR043502">
    <property type="entry name" value="DNA/RNA_pol_sf"/>
</dbReference>
<dbReference type="Pfam" id="PF07727">
    <property type="entry name" value="RVT_2"/>
    <property type="match status" value="1"/>
</dbReference>
<name>A0ABR0UA34_REHGL</name>
<dbReference type="Proteomes" id="UP001318860">
    <property type="component" value="Unassembled WGS sequence"/>
</dbReference>
<organism evidence="2 3">
    <name type="scientific">Rehmannia glutinosa</name>
    <name type="common">Chinese foxglove</name>
    <dbReference type="NCBI Taxonomy" id="99300"/>
    <lineage>
        <taxon>Eukaryota</taxon>
        <taxon>Viridiplantae</taxon>
        <taxon>Streptophyta</taxon>
        <taxon>Embryophyta</taxon>
        <taxon>Tracheophyta</taxon>
        <taxon>Spermatophyta</taxon>
        <taxon>Magnoliopsida</taxon>
        <taxon>eudicotyledons</taxon>
        <taxon>Gunneridae</taxon>
        <taxon>Pentapetalae</taxon>
        <taxon>asterids</taxon>
        <taxon>lamiids</taxon>
        <taxon>Lamiales</taxon>
        <taxon>Orobanchaceae</taxon>
        <taxon>Rehmannieae</taxon>
        <taxon>Rehmannia</taxon>
    </lineage>
</organism>
<protein>
    <recommendedName>
        <fullName evidence="1">Reverse transcriptase Ty1/copia-type domain-containing protein</fullName>
    </recommendedName>
</protein>
<feature type="domain" description="Reverse transcriptase Ty1/copia-type" evidence="1">
    <location>
        <begin position="1"/>
        <end position="176"/>
    </location>
</feature>
<evidence type="ECO:0000259" key="1">
    <source>
        <dbReference type="Pfam" id="PF07727"/>
    </source>
</evidence>
<dbReference type="SUPFAM" id="SSF56672">
    <property type="entry name" value="DNA/RNA polymerases"/>
    <property type="match status" value="1"/>
</dbReference>